<protein>
    <submittedName>
        <fullName evidence="1">Uncharacterized protein</fullName>
    </submittedName>
</protein>
<evidence type="ECO:0000313" key="1">
    <source>
        <dbReference type="EMBL" id="KAH9474720.1"/>
    </source>
</evidence>
<gene>
    <name evidence="1" type="ORF">JR316_0013185</name>
</gene>
<proteinExistence type="predicted"/>
<name>A0ACB8GH03_PSICU</name>
<reference evidence="1" key="1">
    <citation type="submission" date="2021-10" db="EMBL/GenBank/DDBJ databases">
        <title>Psilocybe cubensis genome.</title>
        <authorList>
            <person name="Mckernan K.J."/>
            <person name="Crawford S."/>
            <person name="Trippe A."/>
            <person name="Kane L.T."/>
            <person name="Mclaughlin S."/>
        </authorList>
    </citation>
    <scope>NUCLEOTIDE SEQUENCE</scope>
    <source>
        <strain evidence="1">MGC-MH-2018</strain>
    </source>
</reference>
<dbReference type="EMBL" id="JAFIQS020000013">
    <property type="protein sequence ID" value="KAH9474720.1"/>
    <property type="molecule type" value="Genomic_DNA"/>
</dbReference>
<organism evidence="1 2">
    <name type="scientific">Psilocybe cubensis</name>
    <name type="common">Psychedelic mushroom</name>
    <name type="synonym">Stropharia cubensis</name>
    <dbReference type="NCBI Taxonomy" id="181762"/>
    <lineage>
        <taxon>Eukaryota</taxon>
        <taxon>Fungi</taxon>
        <taxon>Dikarya</taxon>
        <taxon>Basidiomycota</taxon>
        <taxon>Agaricomycotina</taxon>
        <taxon>Agaricomycetes</taxon>
        <taxon>Agaricomycetidae</taxon>
        <taxon>Agaricales</taxon>
        <taxon>Agaricineae</taxon>
        <taxon>Strophariaceae</taxon>
        <taxon>Psilocybe</taxon>
    </lineage>
</organism>
<sequence>MASEHGKQTPQKNVQPNHGALQSHLKNVPFWNIYDVESRHIVNRVVGTGQNTRSDGMIGPLPPSKTGLKRSLSEISGIEVTGTSSGEVISSAEPETPIPQVEDMAKQAAGGSTAPAAKRSLRDIKQGLLLKRVKVEPQDVKIKLEAIEPSPSLSTSISTSSTAAGQGGVSKDNEPSIHPDSATPGPVTAKMMSSSKKDHPRAPNVKAKKPTPVSTIEGAPAASIKATPAATIESAPASAIKLAPASAIEAPTPITSRGRKPIPPSSTKPTPQLNNPTPIPLSRTTPNDPASLTKPSTVPDDPALSSREKSAPDATAPNSGEKSGNASVLELAGIPCLPLTGSMLVIPRCPRRSFISYDLQWPQNREDWLHEVRGENMSELHVDWEISEAKFSKMYPDLAKMEYNYATSELQGIEENMLRRFHISDHSDYCVTVESLRSGRYGQLLLEADMYQELAKIKKGLGSAKEHIKELLASASE</sequence>
<keyword evidence="2" id="KW-1185">Reference proteome</keyword>
<accession>A0ACB8GH03</accession>
<dbReference type="Proteomes" id="UP000664032">
    <property type="component" value="Unassembled WGS sequence"/>
</dbReference>
<evidence type="ECO:0000313" key="2">
    <source>
        <dbReference type="Proteomes" id="UP000664032"/>
    </source>
</evidence>
<comment type="caution">
    <text evidence="1">The sequence shown here is derived from an EMBL/GenBank/DDBJ whole genome shotgun (WGS) entry which is preliminary data.</text>
</comment>